<dbReference type="GeneID" id="95763621"/>
<feature type="domain" description="HTH lysR-type" evidence="5">
    <location>
        <begin position="1"/>
        <end position="58"/>
    </location>
</feature>
<evidence type="ECO:0000256" key="3">
    <source>
        <dbReference type="ARBA" id="ARBA00023125"/>
    </source>
</evidence>
<name>A0A9W6FKC0_XANFL</name>
<dbReference type="AlphaFoldDB" id="A0A9W6FKC0"/>
<dbReference type="EMBL" id="BSDO01000004">
    <property type="protein sequence ID" value="GLI23161.1"/>
    <property type="molecule type" value="Genomic_DNA"/>
</dbReference>
<dbReference type="SUPFAM" id="SSF46785">
    <property type="entry name" value="Winged helix' DNA-binding domain"/>
    <property type="match status" value="1"/>
</dbReference>
<evidence type="ECO:0000313" key="9">
    <source>
        <dbReference type="Proteomes" id="UP001245370"/>
    </source>
</evidence>
<keyword evidence="4" id="KW-0804">Transcription</keyword>
<keyword evidence="3 7" id="KW-0238">DNA-binding</keyword>
<proteinExistence type="inferred from homology"/>
<dbReference type="FunFam" id="1.10.10.10:FF:000001">
    <property type="entry name" value="LysR family transcriptional regulator"/>
    <property type="match status" value="1"/>
</dbReference>
<dbReference type="Proteomes" id="UP001144397">
    <property type="component" value="Unassembled WGS sequence"/>
</dbReference>
<evidence type="ECO:0000256" key="1">
    <source>
        <dbReference type="ARBA" id="ARBA00009437"/>
    </source>
</evidence>
<dbReference type="InterPro" id="IPR000847">
    <property type="entry name" value="LysR_HTH_N"/>
</dbReference>
<dbReference type="Proteomes" id="UP001245370">
    <property type="component" value="Unassembled WGS sequence"/>
</dbReference>
<evidence type="ECO:0000313" key="7">
    <source>
        <dbReference type="EMBL" id="MDR6334817.1"/>
    </source>
</evidence>
<dbReference type="Gene3D" id="1.10.10.10">
    <property type="entry name" value="Winged helix-like DNA-binding domain superfamily/Winged helix DNA-binding domain"/>
    <property type="match status" value="1"/>
</dbReference>
<dbReference type="InterPro" id="IPR036388">
    <property type="entry name" value="WH-like_DNA-bd_sf"/>
</dbReference>
<reference evidence="6" key="1">
    <citation type="submission" date="2022-12" db="EMBL/GenBank/DDBJ databases">
        <title>Reference genome sequencing for broad-spectrum identification of bacterial and archaeal isolates by mass spectrometry.</title>
        <authorList>
            <person name="Sekiguchi Y."/>
            <person name="Tourlousse D.M."/>
        </authorList>
    </citation>
    <scope>NUCLEOTIDE SEQUENCE</scope>
    <source>
        <strain evidence="6">301</strain>
    </source>
</reference>
<evidence type="ECO:0000313" key="8">
    <source>
        <dbReference type="Proteomes" id="UP001144397"/>
    </source>
</evidence>
<comment type="similarity">
    <text evidence="1">Belongs to the LysR transcriptional regulatory family.</text>
</comment>
<comment type="caution">
    <text evidence="6">The sequence shown here is derived from an EMBL/GenBank/DDBJ whole genome shotgun (WGS) entry which is preliminary data.</text>
</comment>
<dbReference type="PANTHER" id="PTHR30126">
    <property type="entry name" value="HTH-TYPE TRANSCRIPTIONAL REGULATOR"/>
    <property type="match status" value="1"/>
</dbReference>
<dbReference type="GO" id="GO:0003700">
    <property type="term" value="F:DNA-binding transcription factor activity"/>
    <property type="evidence" value="ECO:0007669"/>
    <property type="project" value="InterPro"/>
</dbReference>
<sequence length="306" mass="33360">MNIRFLETFLWVARLRSFSSAADRLCTTQAAVSNRIATLEKDLGVRLFDRDLRNVSLTPAGERALAQAETIVRLAADLRLGVGDPHRLRGRVAIGTIDTIVYAWLPRLVEHVKSIYPEVDLDLTVDNSLTVARMLLEGQVDLALIAGPVLAPGCRNIELCSYGCVWVASPRLGLHGRRLMLEDIATQPIFAFSRGSQPHQNVQKLIESSGLDPHLVRILNSNSLATITRLVRDGMGVAVLPDVVVAEMLEREELVLLDVDARIPPLNLHAIFRDEPGSPLPGLIAHMAAAIAAGDPLDGHAALHTE</sequence>
<dbReference type="CDD" id="cd05466">
    <property type="entry name" value="PBP2_LTTR_substrate"/>
    <property type="match status" value="1"/>
</dbReference>
<evidence type="ECO:0000256" key="2">
    <source>
        <dbReference type="ARBA" id="ARBA00023015"/>
    </source>
</evidence>
<reference evidence="7 9" key="2">
    <citation type="submission" date="2023-07" db="EMBL/GenBank/DDBJ databases">
        <title>Genomic Encyclopedia of Type Strains, Phase IV (KMG-IV): sequencing the most valuable type-strain genomes for metagenomic binning, comparative biology and taxonomic classification.</title>
        <authorList>
            <person name="Goeker M."/>
        </authorList>
    </citation>
    <scope>NUCLEOTIDE SEQUENCE [LARGE SCALE GENOMIC DNA]</scope>
    <source>
        <strain evidence="7 9">DSM 338</strain>
    </source>
</reference>
<keyword evidence="2" id="KW-0805">Transcription regulation</keyword>
<accession>A0A9W6FKC0</accession>
<evidence type="ECO:0000313" key="6">
    <source>
        <dbReference type="EMBL" id="GLI23161.1"/>
    </source>
</evidence>
<dbReference type="PANTHER" id="PTHR30126:SF77">
    <property type="entry name" value="TRANSCRIPTIONAL REGULATORY PROTEIN"/>
    <property type="match status" value="1"/>
</dbReference>
<dbReference type="Pfam" id="PF00126">
    <property type="entry name" value="HTH_1"/>
    <property type="match status" value="1"/>
</dbReference>
<dbReference type="InterPro" id="IPR036390">
    <property type="entry name" value="WH_DNA-bd_sf"/>
</dbReference>
<dbReference type="SUPFAM" id="SSF53850">
    <property type="entry name" value="Periplasmic binding protein-like II"/>
    <property type="match status" value="1"/>
</dbReference>
<dbReference type="Gene3D" id="3.40.190.10">
    <property type="entry name" value="Periplasmic binding protein-like II"/>
    <property type="match status" value="2"/>
</dbReference>
<organism evidence="6 8">
    <name type="scientific">Xanthobacter flavus</name>
    <dbReference type="NCBI Taxonomy" id="281"/>
    <lineage>
        <taxon>Bacteria</taxon>
        <taxon>Pseudomonadati</taxon>
        <taxon>Pseudomonadota</taxon>
        <taxon>Alphaproteobacteria</taxon>
        <taxon>Hyphomicrobiales</taxon>
        <taxon>Xanthobacteraceae</taxon>
        <taxon>Xanthobacter</taxon>
    </lineage>
</organism>
<dbReference type="RefSeq" id="WP_169121388.1">
    <property type="nucleotide sequence ID" value="NZ_BSDO01000004.1"/>
</dbReference>
<dbReference type="PROSITE" id="PS50931">
    <property type="entry name" value="HTH_LYSR"/>
    <property type="match status" value="1"/>
</dbReference>
<dbReference type="PRINTS" id="PR00039">
    <property type="entry name" value="HTHLYSR"/>
</dbReference>
<dbReference type="Pfam" id="PF03466">
    <property type="entry name" value="LysR_substrate"/>
    <property type="match status" value="1"/>
</dbReference>
<evidence type="ECO:0000259" key="5">
    <source>
        <dbReference type="PROSITE" id="PS50931"/>
    </source>
</evidence>
<dbReference type="InterPro" id="IPR005119">
    <property type="entry name" value="LysR_subst-bd"/>
</dbReference>
<dbReference type="GO" id="GO:0000976">
    <property type="term" value="F:transcription cis-regulatory region binding"/>
    <property type="evidence" value="ECO:0007669"/>
    <property type="project" value="TreeGrafter"/>
</dbReference>
<evidence type="ECO:0000256" key="4">
    <source>
        <dbReference type="ARBA" id="ARBA00023163"/>
    </source>
</evidence>
<gene>
    <name evidence="7" type="ORF">GGQ86_003299</name>
    <name evidence="6" type="ORF">XFLAVUS301_28350</name>
</gene>
<protein>
    <submittedName>
        <fullName evidence="7">DNA-binding transcriptional LysR family regulator</fullName>
    </submittedName>
    <submittedName>
        <fullName evidence="6">LysR family transcriptional regulator</fullName>
    </submittedName>
</protein>
<keyword evidence="9" id="KW-1185">Reference proteome</keyword>
<dbReference type="EMBL" id="JAVDPY010000005">
    <property type="protein sequence ID" value="MDR6334817.1"/>
    <property type="molecule type" value="Genomic_DNA"/>
</dbReference>